<dbReference type="PROSITE" id="PS50932">
    <property type="entry name" value="HTH_LACI_2"/>
    <property type="match status" value="1"/>
</dbReference>
<dbReference type="Proteomes" id="UP000095544">
    <property type="component" value="Unassembled WGS sequence"/>
</dbReference>
<accession>A0A174F8J9</accession>
<dbReference type="RefSeq" id="WP_050642044.1">
    <property type="nucleotide sequence ID" value="NZ_CABKUE010000009.1"/>
</dbReference>
<dbReference type="SUPFAM" id="SSF53822">
    <property type="entry name" value="Periplasmic binding protein-like I"/>
    <property type="match status" value="1"/>
</dbReference>
<organism evidence="5 6">
    <name type="scientific">Faecalicatena contorta</name>
    <dbReference type="NCBI Taxonomy" id="39482"/>
    <lineage>
        <taxon>Bacteria</taxon>
        <taxon>Bacillati</taxon>
        <taxon>Bacillota</taxon>
        <taxon>Clostridia</taxon>
        <taxon>Lachnospirales</taxon>
        <taxon>Lachnospiraceae</taxon>
        <taxon>Faecalicatena</taxon>
    </lineage>
</organism>
<evidence type="ECO:0000259" key="4">
    <source>
        <dbReference type="PROSITE" id="PS50932"/>
    </source>
</evidence>
<dbReference type="SUPFAM" id="SSF47413">
    <property type="entry name" value="lambda repressor-like DNA-binding domains"/>
    <property type="match status" value="1"/>
</dbReference>
<sequence>MGTIKDVAKKAGVSVSTVYKVFNDNYSTRPGIKERVLEACKEVNYTHHAVVRNRKLLGLMFSEAKNPFTNDLIQMIIEELGSEYEIVVLFSNEDTDREEQNVACLERLGVDALIFAAVSNYNYPEIEKMIEEGKPVIQIFMCTHQGADTILFDDELGTYRAVKYLLQNGHKDILMLYKYREDFPQRGDGYRRAFEEAGLEVDSRFLYDIPYNDSIRGMIQNHIQELQPTAILAVNEIIATAAVAALTEMKLSFPEDVSLIIYDDLPWAAASGITTIGHAFDSAGSLCKNILSNSGSAGKPHEPVRLVIDPMLIVRDSVKILDSK</sequence>
<proteinExistence type="predicted"/>
<evidence type="ECO:0000256" key="3">
    <source>
        <dbReference type="ARBA" id="ARBA00023163"/>
    </source>
</evidence>
<evidence type="ECO:0000313" key="6">
    <source>
        <dbReference type="Proteomes" id="UP000095544"/>
    </source>
</evidence>
<dbReference type="InterPro" id="IPR001761">
    <property type="entry name" value="Peripla_BP/Lac1_sug-bd_dom"/>
</dbReference>
<name>A0A174F8J9_9FIRM</name>
<dbReference type="InterPro" id="IPR010982">
    <property type="entry name" value="Lambda_DNA-bd_dom_sf"/>
</dbReference>
<dbReference type="Pfam" id="PF00532">
    <property type="entry name" value="Peripla_BP_1"/>
    <property type="match status" value="1"/>
</dbReference>
<dbReference type="AlphaFoldDB" id="A0A174F8J9"/>
<reference evidence="5 6" key="1">
    <citation type="submission" date="2015-09" db="EMBL/GenBank/DDBJ databases">
        <authorList>
            <consortium name="Pathogen Informatics"/>
        </authorList>
    </citation>
    <scope>NUCLEOTIDE SEQUENCE [LARGE SCALE GENOMIC DNA]</scope>
    <source>
        <strain evidence="5 6">2789STDY5834876</strain>
    </source>
</reference>
<feature type="domain" description="HTH lacI-type" evidence="4">
    <location>
        <begin position="3"/>
        <end position="56"/>
    </location>
</feature>
<dbReference type="Gene3D" id="3.40.50.2300">
    <property type="match status" value="2"/>
</dbReference>
<dbReference type="CDD" id="cd01392">
    <property type="entry name" value="HTH_LacI"/>
    <property type="match status" value="1"/>
</dbReference>
<dbReference type="Pfam" id="PF00356">
    <property type="entry name" value="LacI"/>
    <property type="match status" value="1"/>
</dbReference>
<dbReference type="InterPro" id="IPR000843">
    <property type="entry name" value="HTH_LacI"/>
</dbReference>
<dbReference type="EMBL" id="CYZU01000019">
    <property type="protein sequence ID" value="CUO46434.1"/>
    <property type="molecule type" value="Genomic_DNA"/>
</dbReference>
<dbReference type="PANTHER" id="PTHR30146">
    <property type="entry name" value="LACI-RELATED TRANSCRIPTIONAL REPRESSOR"/>
    <property type="match status" value="1"/>
</dbReference>
<dbReference type="GO" id="GO:0003700">
    <property type="term" value="F:DNA-binding transcription factor activity"/>
    <property type="evidence" value="ECO:0007669"/>
    <property type="project" value="TreeGrafter"/>
</dbReference>
<evidence type="ECO:0000313" key="5">
    <source>
        <dbReference type="EMBL" id="CUO46434.1"/>
    </source>
</evidence>
<evidence type="ECO:0000256" key="2">
    <source>
        <dbReference type="ARBA" id="ARBA00023125"/>
    </source>
</evidence>
<dbReference type="GO" id="GO:0000976">
    <property type="term" value="F:transcription cis-regulatory region binding"/>
    <property type="evidence" value="ECO:0007669"/>
    <property type="project" value="TreeGrafter"/>
</dbReference>
<keyword evidence="3" id="KW-0804">Transcription</keyword>
<gene>
    <name evidence="5" type="primary">degA_4</name>
    <name evidence="5" type="ORF">ERS852491_02291</name>
</gene>
<dbReference type="STRING" id="39482.ERS852491_02291"/>
<dbReference type="CDD" id="cd06267">
    <property type="entry name" value="PBP1_LacI_sugar_binding-like"/>
    <property type="match status" value="1"/>
</dbReference>
<protein>
    <submittedName>
        <fullName evidence="5">Degradation activator</fullName>
    </submittedName>
</protein>
<dbReference type="OrthoDB" id="43195at2"/>
<keyword evidence="2" id="KW-0238">DNA-binding</keyword>
<dbReference type="PANTHER" id="PTHR30146:SF109">
    <property type="entry name" value="HTH-TYPE TRANSCRIPTIONAL REGULATOR GALS"/>
    <property type="match status" value="1"/>
</dbReference>
<dbReference type="Gene3D" id="1.10.260.40">
    <property type="entry name" value="lambda repressor-like DNA-binding domains"/>
    <property type="match status" value="1"/>
</dbReference>
<dbReference type="InterPro" id="IPR028082">
    <property type="entry name" value="Peripla_BP_I"/>
</dbReference>
<dbReference type="SMART" id="SM00354">
    <property type="entry name" value="HTH_LACI"/>
    <property type="match status" value="1"/>
</dbReference>
<keyword evidence="1" id="KW-0805">Transcription regulation</keyword>
<evidence type="ECO:0000256" key="1">
    <source>
        <dbReference type="ARBA" id="ARBA00023015"/>
    </source>
</evidence>